<keyword evidence="3" id="KW-0547">Nucleotide-binding</keyword>
<gene>
    <name evidence="7" type="ORF">SAMN05428998_11373</name>
</gene>
<dbReference type="AlphaFoldDB" id="A0A1Y6C634"/>
<dbReference type="InterPro" id="IPR011611">
    <property type="entry name" value="PfkB_dom"/>
</dbReference>
<dbReference type="CDD" id="cd01166">
    <property type="entry name" value="KdgK"/>
    <property type="match status" value="1"/>
</dbReference>
<dbReference type="InterPro" id="IPR002139">
    <property type="entry name" value="Ribo/fructo_kinase"/>
</dbReference>
<evidence type="ECO:0000256" key="3">
    <source>
        <dbReference type="ARBA" id="ARBA00022741"/>
    </source>
</evidence>
<evidence type="ECO:0000256" key="1">
    <source>
        <dbReference type="ARBA" id="ARBA00010688"/>
    </source>
</evidence>
<evidence type="ECO:0000259" key="6">
    <source>
        <dbReference type="Pfam" id="PF00294"/>
    </source>
</evidence>
<feature type="domain" description="Carbohydrate kinase PfkB" evidence="6">
    <location>
        <begin position="14"/>
        <end position="295"/>
    </location>
</feature>
<dbReference type="PANTHER" id="PTHR43085">
    <property type="entry name" value="HEXOKINASE FAMILY MEMBER"/>
    <property type="match status" value="1"/>
</dbReference>
<dbReference type="Proteomes" id="UP000192917">
    <property type="component" value="Unassembled WGS sequence"/>
</dbReference>
<dbReference type="STRING" id="560819.SAMN05428998_11373"/>
<keyword evidence="5" id="KW-0067">ATP-binding</keyword>
<dbReference type="GO" id="GO:0005524">
    <property type="term" value="F:ATP binding"/>
    <property type="evidence" value="ECO:0007669"/>
    <property type="project" value="UniProtKB-KW"/>
</dbReference>
<dbReference type="Gene3D" id="3.40.1190.20">
    <property type="match status" value="1"/>
</dbReference>
<reference evidence="7 8" key="1">
    <citation type="submission" date="2017-04" db="EMBL/GenBank/DDBJ databases">
        <authorList>
            <person name="Afonso C.L."/>
            <person name="Miller P.J."/>
            <person name="Scott M.A."/>
            <person name="Spackman E."/>
            <person name="Goraichik I."/>
            <person name="Dimitrov K.M."/>
            <person name="Suarez D.L."/>
            <person name="Swayne D.E."/>
        </authorList>
    </citation>
    <scope>NUCLEOTIDE SEQUENCE [LARGE SCALE GENOMIC DNA]</scope>
    <source>
        <strain evidence="7 8">USBA 355</strain>
    </source>
</reference>
<sequence>MTFDLLCIGEPLGELNATRGGLQLGQGGDVSNVAIAAARQGLSCAMLTALGADSVGDSFRALWAGEGVDDSLVATDPEASTGLYLIDHGEDGHRFSYWRRGSAASRLGPAAAEAPAAAAALAGSAIVHASAISQAISTDACDLVFAALERARAAGALVSYDTNLRLKLWPLPRARAIVQATAALADVLLPGLDDAQLLTGLAEPDAIVDRYLELGAGTVALTLGKAGALVATAERRARVPAPVVEAVDATGAGDCFDGAFLAEYRRTGDAFAAGRYATVAAALSTRGYGAVPPIPRRDEVERHLAAAGGV</sequence>
<keyword evidence="4 7" id="KW-0418">Kinase</keyword>
<evidence type="ECO:0000313" key="8">
    <source>
        <dbReference type="Proteomes" id="UP000192917"/>
    </source>
</evidence>
<protein>
    <submittedName>
        <fullName evidence="7">2-dehydro-3-deoxygluconokinase</fullName>
    </submittedName>
</protein>
<dbReference type="InterPro" id="IPR050306">
    <property type="entry name" value="PfkB_Carbo_kinase"/>
</dbReference>
<dbReference type="PRINTS" id="PR00990">
    <property type="entry name" value="RIBOKINASE"/>
</dbReference>
<dbReference type="GO" id="GO:0016301">
    <property type="term" value="F:kinase activity"/>
    <property type="evidence" value="ECO:0007669"/>
    <property type="project" value="UniProtKB-KW"/>
</dbReference>
<name>A0A1Y6C634_9PROT</name>
<evidence type="ECO:0000256" key="4">
    <source>
        <dbReference type="ARBA" id="ARBA00022777"/>
    </source>
</evidence>
<comment type="similarity">
    <text evidence="1">Belongs to the carbohydrate kinase PfkB family.</text>
</comment>
<evidence type="ECO:0000256" key="5">
    <source>
        <dbReference type="ARBA" id="ARBA00022840"/>
    </source>
</evidence>
<proteinExistence type="inferred from homology"/>
<dbReference type="Pfam" id="PF00294">
    <property type="entry name" value="PfkB"/>
    <property type="match status" value="1"/>
</dbReference>
<accession>A0A1Y6C634</accession>
<dbReference type="EMBL" id="FWZX01000013">
    <property type="protein sequence ID" value="SMF38820.1"/>
    <property type="molecule type" value="Genomic_DNA"/>
</dbReference>
<dbReference type="InterPro" id="IPR029056">
    <property type="entry name" value="Ribokinase-like"/>
</dbReference>
<evidence type="ECO:0000256" key="2">
    <source>
        <dbReference type="ARBA" id="ARBA00022679"/>
    </source>
</evidence>
<keyword evidence="8" id="KW-1185">Reference proteome</keyword>
<dbReference type="SUPFAM" id="SSF53613">
    <property type="entry name" value="Ribokinase-like"/>
    <property type="match status" value="1"/>
</dbReference>
<dbReference type="PANTHER" id="PTHR43085:SF1">
    <property type="entry name" value="PSEUDOURIDINE KINASE-RELATED"/>
    <property type="match status" value="1"/>
</dbReference>
<keyword evidence="2" id="KW-0808">Transferase</keyword>
<dbReference type="RefSeq" id="WP_085123750.1">
    <property type="nucleotide sequence ID" value="NZ_FWZX01000013.1"/>
</dbReference>
<evidence type="ECO:0000313" key="7">
    <source>
        <dbReference type="EMBL" id="SMF38820.1"/>
    </source>
</evidence>
<organism evidence="7 8">
    <name type="scientific">Tistlia consotensis USBA 355</name>
    <dbReference type="NCBI Taxonomy" id="560819"/>
    <lineage>
        <taxon>Bacteria</taxon>
        <taxon>Pseudomonadati</taxon>
        <taxon>Pseudomonadota</taxon>
        <taxon>Alphaproteobacteria</taxon>
        <taxon>Rhodospirillales</taxon>
        <taxon>Rhodovibrionaceae</taxon>
        <taxon>Tistlia</taxon>
    </lineage>
</organism>